<dbReference type="Gene3D" id="1.20.140.150">
    <property type="match status" value="1"/>
</dbReference>
<dbReference type="EMBL" id="JAINUF010000002">
    <property type="protein sequence ID" value="KAJ8373720.1"/>
    <property type="molecule type" value="Genomic_DNA"/>
</dbReference>
<comment type="similarity">
    <text evidence="2">Belongs to the TMEM178 family.</text>
</comment>
<evidence type="ECO:0000256" key="4">
    <source>
        <dbReference type="ARBA" id="ARBA00022729"/>
    </source>
</evidence>
<comment type="subcellular location">
    <subcellularLocation>
        <location evidence="1">Membrane</location>
        <topology evidence="1">Multi-pass membrane protein</topology>
    </subcellularLocation>
</comment>
<dbReference type="PANTHER" id="PTHR32005">
    <property type="entry name" value="TRANSMEMBRANE PROTEIN 178B-RELATED"/>
    <property type="match status" value="1"/>
</dbReference>
<sequence>MAAGKLLLYAGLSLSLCALGMLAVAICSDHWYETDARSRSRLDRWEEKLLLARNRRQLFAMSAADECSRQYNSSNMGLWSKCHRLGFDQDIEDLIRKGSIGRCSFIKYHYSSAAIPKNLSYNITKTIQQDEWHSLHLRRMTAGFMGMAVAIILFGWIIGVLGCCWDRGLMQYVAGLLFLMGGTFCIISLCTCVAGINFELSRYPRYLYGLPDDIGHGYGWSMFCAWGGLGLTLIAGFFCTLAPSVQPLPRSSCPKSRPENGTGNRGKRNQANIRTGLGSGAGIGGGGGGSVGVWAGGLKAVWKPGGGEWNWLAGLGVAAAVYGVQPPLWMGICAPPGGVEERSGSGGVEERSGSGGVEERSGSGGVEERSGSGGVEERGGSGGVEERSGSGGVEERSGSGGVEERSVEERSGSGGVEERSGSGGVEERSGSGGVEERSGSGGVEERSGSGGVEEGRRGVVVGEWRRGVVVGEWRRGVSLVCFLSTHKPSRDPVEFTLQDNARPVYAWSRSSNEPRRASPEAGANPPRVGARRPGKASATTELYPLGGAATQRLTSREEPLLLRLQQIMDVAGCRRALTTSMPIQASLCGDVTLNTCNGSRHLHNNQSLAGLNQSLAGLNQSLAGLNQSLAGLNQSLAGLNQSLAGLNQSLAGLNQSLAGPPSCFHWLPVIMAGSIQLAVPSQLKLCETPPGLPGGPVWLTLDDEDEEEEEEEFGIGALMDGAISAVMVGRARCSGSQIKRMACSDSDTVTRISSVGPGCAGVDTGTGK</sequence>
<organism evidence="10 11">
    <name type="scientific">Synaphobranchus kaupii</name>
    <name type="common">Kaup's arrowtooth eel</name>
    <dbReference type="NCBI Taxonomy" id="118154"/>
    <lineage>
        <taxon>Eukaryota</taxon>
        <taxon>Metazoa</taxon>
        <taxon>Chordata</taxon>
        <taxon>Craniata</taxon>
        <taxon>Vertebrata</taxon>
        <taxon>Euteleostomi</taxon>
        <taxon>Actinopterygii</taxon>
        <taxon>Neopterygii</taxon>
        <taxon>Teleostei</taxon>
        <taxon>Anguilliformes</taxon>
        <taxon>Synaphobranchidae</taxon>
        <taxon>Synaphobranchus</taxon>
    </lineage>
</organism>
<name>A0A9Q1G1N2_SYNKA</name>
<feature type="signal peptide" evidence="9">
    <location>
        <begin position="1"/>
        <end position="23"/>
    </location>
</feature>
<dbReference type="AlphaFoldDB" id="A0A9Q1G1N2"/>
<gene>
    <name evidence="10" type="ORF">SKAU_G00043000</name>
</gene>
<evidence type="ECO:0008006" key="12">
    <source>
        <dbReference type="Google" id="ProtNLM"/>
    </source>
</evidence>
<feature type="compositionally biased region" description="Basic and acidic residues" evidence="7">
    <location>
        <begin position="339"/>
        <end position="454"/>
    </location>
</feature>
<comment type="caution">
    <text evidence="10">The sequence shown here is derived from an EMBL/GenBank/DDBJ whole genome shotgun (WGS) entry which is preliminary data.</text>
</comment>
<reference evidence="10" key="1">
    <citation type="journal article" date="2023" name="Science">
        <title>Genome structures resolve the early diversification of teleost fishes.</title>
        <authorList>
            <person name="Parey E."/>
            <person name="Louis A."/>
            <person name="Montfort J."/>
            <person name="Bouchez O."/>
            <person name="Roques C."/>
            <person name="Iampietro C."/>
            <person name="Lluch J."/>
            <person name="Castinel A."/>
            <person name="Donnadieu C."/>
            <person name="Desvignes T."/>
            <person name="Floi Bucao C."/>
            <person name="Jouanno E."/>
            <person name="Wen M."/>
            <person name="Mejri S."/>
            <person name="Dirks R."/>
            <person name="Jansen H."/>
            <person name="Henkel C."/>
            <person name="Chen W.J."/>
            <person name="Zahm M."/>
            <person name="Cabau C."/>
            <person name="Klopp C."/>
            <person name="Thompson A.W."/>
            <person name="Robinson-Rechavi M."/>
            <person name="Braasch I."/>
            <person name="Lecointre G."/>
            <person name="Bobe J."/>
            <person name="Postlethwait J.H."/>
            <person name="Berthelot C."/>
            <person name="Roest Crollius H."/>
            <person name="Guiguen Y."/>
        </authorList>
    </citation>
    <scope>NUCLEOTIDE SEQUENCE</scope>
    <source>
        <strain evidence="10">WJC10195</strain>
    </source>
</reference>
<evidence type="ECO:0000313" key="11">
    <source>
        <dbReference type="Proteomes" id="UP001152622"/>
    </source>
</evidence>
<feature type="chain" id="PRO_5040149252" description="Transmembrane protein 178B" evidence="9">
    <location>
        <begin position="24"/>
        <end position="768"/>
    </location>
</feature>
<evidence type="ECO:0000256" key="2">
    <source>
        <dbReference type="ARBA" id="ARBA00008199"/>
    </source>
</evidence>
<feature type="transmembrane region" description="Helical" evidence="8">
    <location>
        <begin position="218"/>
        <end position="242"/>
    </location>
</feature>
<keyword evidence="3 8" id="KW-0812">Transmembrane</keyword>
<evidence type="ECO:0000256" key="5">
    <source>
        <dbReference type="ARBA" id="ARBA00022989"/>
    </source>
</evidence>
<keyword evidence="5 8" id="KW-1133">Transmembrane helix</keyword>
<evidence type="ECO:0000256" key="3">
    <source>
        <dbReference type="ARBA" id="ARBA00022692"/>
    </source>
</evidence>
<dbReference type="OrthoDB" id="2685013at2759"/>
<dbReference type="InterPro" id="IPR039625">
    <property type="entry name" value="T178A/B"/>
</dbReference>
<evidence type="ECO:0000256" key="6">
    <source>
        <dbReference type="ARBA" id="ARBA00023136"/>
    </source>
</evidence>
<evidence type="ECO:0000256" key="1">
    <source>
        <dbReference type="ARBA" id="ARBA00004141"/>
    </source>
</evidence>
<dbReference type="Proteomes" id="UP001152622">
    <property type="component" value="Chromosome 2"/>
</dbReference>
<evidence type="ECO:0000256" key="7">
    <source>
        <dbReference type="SAM" id="MobiDB-lite"/>
    </source>
</evidence>
<evidence type="ECO:0000256" key="8">
    <source>
        <dbReference type="SAM" id="Phobius"/>
    </source>
</evidence>
<keyword evidence="4 9" id="KW-0732">Signal</keyword>
<keyword evidence="6 8" id="KW-0472">Membrane</keyword>
<evidence type="ECO:0000256" key="9">
    <source>
        <dbReference type="SAM" id="SignalP"/>
    </source>
</evidence>
<accession>A0A9Q1G1N2</accession>
<keyword evidence="11" id="KW-1185">Reference proteome</keyword>
<dbReference type="FunFam" id="1.20.140.150:FF:000007">
    <property type="entry name" value="transmembrane protein 178B"/>
    <property type="match status" value="1"/>
</dbReference>
<proteinExistence type="inferred from homology"/>
<dbReference type="GO" id="GO:0016020">
    <property type="term" value="C:membrane"/>
    <property type="evidence" value="ECO:0007669"/>
    <property type="project" value="UniProtKB-SubCell"/>
</dbReference>
<feature type="transmembrane region" description="Helical" evidence="8">
    <location>
        <begin position="144"/>
        <end position="165"/>
    </location>
</feature>
<protein>
    <recommendedName>
        <fullName evidence="12">Transmembrane protein 178B</fullName>
    </recommendedName>
</protein>
<feature type="transmembrane region" description="Helical" evidence="8">
    <location>
        <begin position="172"/>
        <end position="198"/>
    </location>
</feature>
<dbReference type="InterPro" id="IPR004031">
    <property type="entry name" value="PMP22/EMP/MP20/Claudin"/>
</dbReference>
<feature type="region of interest" description="Disordered" evidence="7">
    <location>
        <begin position="338"/>
        <end position="454"/>
    </location>
</feature>
<feature type="region of interest" description="Disordered" evidence="7">
    <location>
        <begin position="506"/>
        <end position="538"/>
    </location>
</feature>
<feature type="region of interest" description="Disordered" evidence="7">
    <location>
        <begin position="247"/>
        <end position="272"/>
    </location>
</feature>
<dbReference type="PANTHER" id="PTHR32005:SF1">
    <property type="entry name" value="TRANSMEMBRANE PROTEIN 178B"/>
    <property type="match status" value="1"/>
</dbReference>
<dbReference type="Pfam" id="PF13903">
    <property type="entry name" value="Claudin_2"/>
    <property type="match status" value="1"/>
</dbReference>
<evidence type="ECO:0000313" key="10">
    <source>
        <dbReference type="EMBL" id="KAJ8373720.1"/>
    </source>
</evidence>